<protein>
    <submittedName>
        <fullName evidence="3">Uncharacterized protein</fullName>
    </submittedName>
</protein>
<reference evidence="3 4" key="1">
    <citation type="submission" date="2015-07" db="EMBL/GenBank/DDBJ databases">
        <title>Emmonsia species relationships and genome sequence.</title>
        <authorList>
            <person name="Cuomo C.A."/>
            <person name="Schwartz I.S."/>
            <person name="Kenyon C."/>
            <person name="de Hoog G.S."/>
            <person name="Govender N.P."/>
            <person name="Botha A."/>
            <person name="Moreno L."/>
            <person name="de Vries M."/>
            <person name="Munoz J.F."/>
            <person name="Stielow J.B."/>
        </authorList>
    </citation>
    <scope>NUCLEOTIDE SEQUENCE [LARGE SCALE GENOMIC DNA]</scope>
    <source>
        <strain evidence="3 4">CBS 136260</strain>
    </source>
</reference>
<feature type="region of interest" description="Disordered" evidence="1">
    <location>
        <begin position="50"/>
        <end position="74"/>
    </location>
</feature>
<dbReference type="Proteomes" id="UP000091918">
    <property type="component" value="Unassembled WGS sequence"/>
</dbReference>
<dbReference type="AlphaFoldDB" id="A0A1B7NWK2"/>
<dbReference type="EMBL" id="LGUA01000538">
    <property type="protein sequence ID" value="OAX81143.1"/>
    <property type="molecule type" value="Genomic_DNA"/>
</dbReference>
<keyword evidence="2" id="KW-1133">Transmembrane helix</keyword>
<evidence type="ECO:0000313" key="3">
    <source>
        <dbReference type="EMBL" id="OAX81143.1"/>
    </source>
</evidence>
<accession>A0A1B7NWK2</accession>
<dbReference type="OrthoDB" id="4188428at2759"/>
<keyword evidence="2" id="KW-0812">Transmembrane</keyword>
<evidence type="ECO:0000256" key="1">
    <source>
        <dbReference type="SAM" id="MobiDB-lite"/>
    </source>
</evidence>
<gene>
    <name evidence="3" type="ORF">ACJ72_04517</name>
</gene>
<evidence type="ECO:0000256" key="2">
    <source>
        <dbReference type="SAM" id="Phobius"/>
    </source>
</evidence>
<dbReference type="STRING" id="1658172.A0A1B7NWK2"/>
<name>A0A1B7NWK2_9EURO</name>
<feature type="region of interest" description="Disordered" evidence="1">
    <location>
        <begin position="1"/>
        <end position="27"/>
    </location>
</feature>
<keyword evidence="2" id="KW-0472">Membrane</keyword>
<sequence length="434" mass="47623">MTMVTTSSVSQPASIPRNPSTVATSGNSNFPASSISLFTHRLNAGSIVLSSQPDTSRTDRVLSSSVRKTTQASSTRIMTGVNISTHHNIGPSDSEGMLNPRQLGAIIGGSVGVTAGILIAMALFLVLQWRRRRRHVLRWANCEKKAKIGKSRHTSSSGPVRASDVSSGTGCLYNWIPLPPNSLSFSNHFEQSNVYPDTTLAHAGSFKIHTSRHLVKPNLPRQDEVWNPVPSPNIQEFFPRNSRCVTSIGLRDPFLDTPQSLEPESSLRRPIGLSHDFYHHRSIKPHRRSMSVPLMPDNNGSIESTSIPNRYSHLPLNFGFREQGEQANLAMHVHMLPARAPPFPTKHTNSITSQTDNNSASSGSVIILPGRSSASSSGIFAVSASDIYRWRRNRSAQEGVIDIRRSDPFGLEKPGCGLTRSRNSSFEYTDTWSP</sequence>
<proteinExistence type="predicted"/>
<feature type="transmembrane region" description="Helical" evidence="2">
    <location>
        <begin position="103"/>
        <end position="127"/>
    </location>
</feature>
<organism evidence="3 4">
    <name type="scientific">Emergomyces africanus</name>
    <dbReference type="NCBI Taxonomy" id="1955775"/>
    <lineage>
        <taxon>Eukaryota</taxon>
        <taxon>Fungi</taxon>
        <taxon>Dikarya</taxon>
        <taxon>Ascomycota</taxon>
        <taxon>Pezizomycotina</taxon>
        <taxon>Eurotiomycetes</taxon>
        <taxon>Eurotiomycetidae</taxon>
        <taxon>Onygenales</taxon>
        <taxon>Ajellomycetaceae</taxon>
        <taxon>Emergomyces</taxon>
    </lineage>
</organism>
<evidence type="ECO:0000313" key="4">
    <source>
        <dbReference type="Proteomes" id="UP000091918"/>
    </source>
</evidence>
<keyword evidence="4" id="KW-1185">Reference proteome</keyword>
<comment type="caution">
    <text evidence="3">The sequence shown here is derived from an EMBL/GenBank/DDBJ whole genome shotgun (WGS) entry which is preliminary data.</text>
</comment>